<evidence type="ECO:0000313" key="1">
    <source>
        <dbReference type="EMBL" id="KAA6317499.1"/>
    </source>
</evidence>
<name>A0A5J4Q8D4_9EUKA</name>
<reference evidence="1 2" key="1">
    <citation type="submission" date="2019-03" db="EMBL/GenBank/DDBJ databases">
        <title>Single cell metagenomics reveals metabolic interactions within the superorganism composed of flagellate Streblomastix strix and complex community of Bacteroidetes bacteria on its surface.</title>
        <authorList>
            <person name="Treitli S.C."/>
            <person name="Kolisko M."/>
            <person name="Husnik F."/>
            <person name="Keeling P."/>
            <person name="Hampl V."/>
        </authorList>
    </citation>
    <scope>NUCLEOTIDE SEQUENCE [LARGE SCALE GENOMIC DNA]</scope>
    <source>
        <strain evidence="1">ST1C</strain>
    </source>
</reference>
<dbReference type="Proteomes" id="UP000324800">
    <property type="component" value="Unassembled WGS sequence"/>
</dbReference>
<sequence>MSVDMNSKSSFQQQKPLHHNIPALIPETCQLQKGILSQTQKVQTSKFPKNSMDVLKDDADNYTQLDDEYMESKGSNVYVDERIREVQAVVKEYGLLAPYTWRDIALLLH</sequence>
<dbReference type="EMBL" id="SNRW01046590">
    <property type="protein sequence ID" value="KAA6317499.1"/>
    <property type="molecule type" value="Genomic_DNA"/>
</dbReference>
<accession>A0A5J4Q8D4</accession>
<evidence type="ECO:0000313" key="2">
    <source>
        <dbReference type="Proteomes" id="UP000324800"/>
    </source>
</evidence>
<organism evidence="1 2">
    <name type="scientific">Streblomastix strix</name>
    <dbReference type="NCBI Taxonomy" id="222440"/>
    <lineage>
        <taxon>Eukaryota</taxon>
        <taxon>Metamonada</taxon>
        <taxon>Preaxostyla</taxon>
        <taxon>Oxymonadida</taxon>
        <taxon>Streblomastigidae</taxon>
        <taxon>Streblomastix</taxon>
    </lineage>
</organism>
<dbReference type="AlphaFoldDB" id="A0A5J4Q8D4"/>
<comment type="caution">
    <text evidence="1">The sequence shown here is derived from an EMBL/GenBank/DDBJ whole genome shotgun (WGS) entry which is preliminary data.</text>
</comment>
<gene>
    <name evidence="1" type="ORF">EZS28_055089</name>
</gene>
<protein>
    <submittedName>
        <fullName evidence="1">Uncharacterized protein</fullName>
    </submittedName>
</protein>
<proteinExistence type="predicted"/>